<dbReference type="Proteomes" id="UP000053342">
    <property type="component" value="Unassembled WGS sequence"/>
</dbReference>
<accession>A0A0D2D7J6</accession>
<dbReference type="RefSeq" id="XP_016258596.1">
    <property type="nucleotide sequence ID" value="XM_016410789.1"/>
</dbReference>
<gene>
    <name evidence="2" type="ORF">PV06_09351</name>
</gene>
<feature type="compositionally biased region" description="Polar residues" evidence="1">
    <location>
        <begin position="656"/>
        <end position="679"/>
    </location>
</feature>
<dbReference type="HOGENOM" id="CLU_291724_0_0_1"/>
<feature type="compositionally biased region" description="Polar residues" evidence="1">
    <location>
        <begin position="362"/>
        <end position="383"/>
    </location>
</feature>
<sequence>MVSSSTAGPRNGPLGAFADKSLPDLPGSFLSSPQPLTDEDGSCPSPTVHVYRGAHKSPRQPRRLPQFQQSRKWAKVHDSRKPVPTPTVTVTQVPADSPRESDGPDESQSQTRTMREALFEQQRATKKPVARGRSSHRSPPPRTTSDSSIEAQDGGLCHPPSQPCLPATKAGASAVTSTTSKKWRRSRSRGRKVTPTKQREVKFQRIADRAGVPTSTRVAVPARSRGPSITSKQLPLLPTEHRGKRVAHETQRGRQPRIPSPIPSLHDPEKDNKFSSECQELLRSMDFDHDFLLPMFSAVGSQDVLAAASRRPKSQQSISIKDALTNLPPTDELVERKQRPQITTSVSSKAVANFTNMFQLARSKSNPNPSAVKGQPSSGSGQPTRTRTTTRRPIIDRSFLRIPSGSSTAGRTLRTTMSVDTLAKIEAQVHYGEPTKTKTTLEKIPSLSSESGQRGPPSIPPERPLPALPPDAFLEQSPRHSVDSGRGGRRPRKGQASAMPVVLSRSSIRVVCQAPPVDVVLEPSAVRPMYPGLKQSTAQGKTHGTDAAAMGLAEQPSSSSLSSKLSGNSMRSSRSCRRSICSARADKVKEKRLKDLATSKNSSSSPNRPASSDSAGHQHTNTTTTPPTSFDRPTPYERQVDVDQLDQFPAVPKSRPGSSSVASVQSPTRARGYSFSSVTSPRRQSSKKQNSSRSGQVLGQSNIFVVVDSDPVTARFRAGAMSPSPSIGSGNGSGRPGSPLKNKQYKAGPSTLREVTTHQGSNGTKPNTASVRVARVESSTTSGVPPPRKTKRHARQNSIQPSSSSDESTTPSMNRSGRGKSPQSRPSRPPTKRRRWNSFDISLVKTLHENLEDYYGTILKQEERIRWQADQLRMMVRVIAPMNRARGIKGSSHLDDIPDQIENDDDALVVSQQYAQRMSTGNMPRIPRRTHVRQSSSGSGWPLSKVNAKERVTKPGQGQHRRMSSMISEPGPAISVPSQPTTKPMAMSKIQTAVEDPTLTALPPVDGRPSVVSTPEYDNNDKENDVPRAEKSNTKRASLRHSGAQDSALALRQPPSVPSPIPRSLSADEGADVFSSPTSGGQFDDAPSSPGFLEQEEENKKGHGDRNSAARLSVNHFLASTEQMDKALGLSSVYI</sequence>
<dbReference type="GeneID" id="27361425"/>
<feature type="compositionally biased region" description="Basic and acidic residues" evidence="1">
    <location>
        <begin position="584"/>
        <end position="597"/>
    </location>
</feature>
<name>A0A0D2D7J6_9EURO</name>
<dbReference type="VEuPathDB" id="FungiDB:PV06_09351"/>
<feature type="region of interest" description="Disordered" evidence="1">
    <location>
        <begin position="430"/>
        <end position="501"/>
    </location>
</feature>
<feature type="compositionally biased region" description="Basic and acidic residues" evidence="1">
    <location>
        <begin position="197"/>
        <end position="208"/>
    </location>
</feature>
<evidence type="ECO:0000313" key="2">
    <source>
        <dbReference type="EMBL" id="KIW38380.1"/>
    </source>
</evidence>
<reference evidence="2 3" key="1">
    <citation type="submission" date="2015-01" db="EMBL/GenBank/DDBJ databases">
        <title>The Genome Sequence of Exophiala oligosperma CBS72588.</title>
        <authorList>
            <consortium name="The Broad Institute Genomics Platform"/>
            <person name="Cuomo C."/>
            <person name="de Hoog S."/>
            <person name="Gorbushina A."/>
            <person name="Stielow B."/>
            <person name="Teixiera M."/>
            <person name="Abouelleil A."/>
            <person name="Chapman S.B."/>
            <person name="Priest M."/>
            <person name="Young S.K."/>
            <person name="Wortman J."/>
            <person name="Nusbaum C."/>
            <person name="Birren B."/>
        </authorList>
    </citation>
    <scope>NUCLEOTIDE SEQUENCE [LARGE SCALE GENOMIC DNA]</scope>
    <source>
        <strain evidence="2 3">CBS 72588</strain>
    </source>
</reference>
<dbReference type="AlphaFoldDB" id="A0A0D2D7J6"/>
<feature type="compositionally biased region" description="Basic residues" evidence="1">
    <location>
        <begin position="181"/>
        <end position="194"/>
    </location>
</feature>
<evidence type="ECO:0000313" key="3">
    <source>
        <dbReference type="Proteomes" id="UP000053342"/>
    </source>
</evidence>
<protein>
    <submittedName>
        <fullName evidence="2">Uncharacterized protein</fullName>
    </submittedName>
</protein>
<evidence type="ECO:0000256" key="1">
    <source>
        <dbReference type="SAM" id="MobiDB-lite"/>
    </source>
</evidence>
<keyword evidence="3" id="KW-1185">Reference proteome</keyword>
<feature type="region of interest" description="Disordered" evidence="1">
    <location>
        <begin position="552"/>
        <end position="635"/>
    </location>
</feature>
<feature type="compositionally biased region" description="Pro residues" evidence="1">
    <location>
        <begin position="457"/>
        <end position="469"/>
    </location>
</feature>
<feature type="compositionally biased region" description="Low complexity" evidence="1">
    <location>
        <begin position="798"/>
        <end position="826"/>
    </location>
</feature>
<feature type="region of interest" description="Disordered" evidence="1">
    <location>
        <begin position="716"/>
        <end position="836"/>
    </location>
</feature>
<proteinExistence type="predicted"/>
<feature type="compositionally biased region" description="Low complexity" evidence="1">
    <location>
        <begin position="599"/>
        <end position="633"/>
    </location>
</feature>
<dbReference type="OrthoDB" id="4144187at2759"/>
<feature type="region of interest" description="Disordered" evidence="1">
    <location>
        <begin position="362"/>
        <end position="392"/>
    </location>
</feature>
<feature type="compositionally biased region" description="Polar residues" evidence="1">
    <location>
        <begin position="753"/>
        <end position="770"/>
    </location>
</feature>
<feature type="compositionally biased region" description="Low complexity" evidence="1">
    <location>
        <begin position="680"/>
        <end position="694"/>
    </location>
</feature>
<feature type="compositionally biased region" description="Basic residues" evidence="1">
    <location>
        <begin position="124"/>
        <end position="136"/>
    </location>
</feature>
<feature type="compositionally biased region" description="Basic and acidic residues" evidence="1">
    <location>
        <begin position="1019"/>
        <end position="1033"/>
    </location>
</feature>
<feature type="region of interest" description="Disordered" evidence="1">
    <location>
        <begin position="922"/>
        <end position="1108"/>
    </location>
</feature>
<feature type="compositionally biased region" description="Low complexity" evidence="1">
    <location>
        <begin position="557"/>
        <end position="583"/>
    </location>
</feature>
<dbReference type="EMBL" id="KN847341">
    <property type="protein sequence ID" value="KIW38380.1"/>
    <property type="molecule type" value="Genomic_DNA"/>
</dbReference>
<feature type="compositionally biased region" description="Basic residues" evidence="1">
    <location>
        <begin position="52"/>
        <end position="62"/>
    </location>
</feature>
<feature type="region of interest" description="Disordered" evidence="1">
    <location>
        <begin position="647"/>
        <end position="704"/>
    </location>
</feature>
<feature type="region of interest" description="Disordered" evidence="1">
    <location>
        <begin position="1"/>
        <end position="275"/>
    </location>
</feature>
<feature type="compositionally biased region" description="Basic and acidic residues" evidence="1">
    <location>
        <begin position="1098"/>
        <end position="1108"/>
    </location>
</feature>
<organism evidence="2 3">
    <name type="scientific">Exophiala oligosperma</name>
    <dbReference type="NCBI Taxonomy" id="215243"/>
    <lineage>
        <taxon>Eukaryota</taxon>
        <taxon>Fungi</taxon>
        <taxon>Dikarya</taxon>
        <taxon>Ascomycota</taxon>
        <taxon>Pezizomycotina</taxon>
        <taxon>Eurotiomycetes</taxon>
        <taxon>Chaetothyriomycetidae</taxon>
        <taxon>Chaetothyriales</taxon>
        <taxon>Herpotrichiellaceae</taxon>
        <taxon>Exophiala</taxon>
    </lineage>
</organism>